<dbReference type="Gene3D" id="3.20.20.80">
    <property type="entry name" value="Glycosidases"/>
    <property type="match status" value="1"/>
</dbReference>
<feature type="signal peptide" evidence="1">
    <location>
        <begin position="1"/>
        <end position="27"/>
    </location>
</feature>
<evidence type="ECO:0008006" key="6">
    <source>
        <dbReference type="Google" id="ProtNLM"/>
    </source>
</evidence>
<dbReference type="PANTHER" id="PTHR36183:SF2">
    <property type="entry name" value="BETA-GLUCURONIDASE C-TERMINAL DOMAIN-CONTAINING PROTEIN"/>
    <property type="match status" value="1"/>
</dbReference>
<evidence type="ECO:0000313" key="2">
    <source>
        <dbReference type="EMBL" id="KAA1096801.1"/>
    </source>
</evidence>
<dbReference type="Proteomes" id="UP000325313">
    <property type="component" value="Unassembled WGS sequence"/>
</dbReference>
<reference evidence="4 5" key="1">
    <citation type="submission" date="2019-05" db="EMBL/GenBank/DDBJ databases">
        <title>Emergence of the Ug99 lineage of the wheat stem rust pathogen through somatic hybridization.</title>
        <authorList>
            <person name="Li F."/>
            <person name="Upadhyaya N.M."/>
            <person name="Sperschneider J."/>
            <person name="Matny O."/>
            <person name="Nguyen-Phuc H."/>
            <person name="Mago R."/>
            <person name="Raley C."/>
            <person name="Miller M.E."/>
            <person name="Silverstein K.A.T."/>
            <person name="Henningsen E."/>
            <person name="Hirsch C.D."/>
            <person name="Visser B."/>
            <person name="Pretorius Z.A."/>
            <person name="Steffenson B.J."/>
            <person name="Schwessinger B."/>
            <person name="Dodds P.N."/>
            <person name="Figueroa M."/>
        </authorList>
    </citation>
    <scope>NUCLEOTIDE SEQUENCE [LARGE SCALE GENOMIC DNA]</scope>
    <source>
        <strain evidence="2">21-0</strain>
        <strain evidence="3 5">Ug99</strain>
    </source>
</reference>
<comment type="caution">
    <text evidence="3">The sequence shown here is derived from an EMBL/GenBank/DDBJ whole genome shotgun (WGS) entry which is preliminary data.</text>
</comment>
<keyword evidence="4" id="KW-1185">Reference proteome</keyword>
<dbReference type="OrthoDB" id="2831684at2759"/>
<protein>
    <recommendedName>
        <fullName evidence="6">Beta-glucuronidase C-terminal domain-containing protein</fullName>
    </recommendedName>
</protein>
<evidence type="ECO:0000313" key="5">
    <source>
        <dbReference type="Proteomes" id="UP000325313"/>
    </source>
</evidence>
<feature type="chain" id="PRO_5036366508" description="Beta-glucuronidase C-terminal domain-containing protein" evidence="1">
    <location>
        <begin position="28"/>
        <end position="527"/>
    </location>
</feature>
<organism evidence="3 5">
    <name type="scientific">Puccinia graminis f. sp. tritici</name>
    <dbReference type="NCBI Taxonomy" id="56615"/>
    <lineage>
        <taxon>Eukaryota</taxon>
        <taxon>Fungi</taxon>
        <taxon>Dikarya</taxon>
        <taxon>Basidiomycota</taxon>
        <taxon>Pucciniomycotina</taxon>
        <taxon>Pucciniomycetes</taxon>
        <taxon>Pucciniales</taxon>
        <taxon>Pucciniaceae</taxon>
        <taxon>Puccinia</taxon>
    </lineage>
</organism>
<evidence type="ECO:0000256" key="1">
    <source>
        <dbReference type="SAM" id="SignalP"/>
    </source>
</evidence>
<gene>
    <name evidence="2" type="ORF">PGT21_029044</name>
    <name evidence="3" type="ORF">PGTUg99_027467</name>
</gene>
<accession>A0A5B0Q4P2</accession>
<proteinExistence type="predicted"/>
<dbReference type="EMBL" id="VDEP01000306">
    <property type="protein sequence ID" value="KAA1108063.1"/>
    <property type="molecule type" value="Genomic_DNA"/>
</dbReference>
<sequence>MVRSGGWCLLLSFVGLLVVPFMDRVGGVEYDDDDDLGVAEPPKLIVVDVVEHLNASHIPVPIGDTNPLGISFEFFAFPAYATRLSQTSQCLKNLEEAYGMPSPIRIGGTTQDRARYDREESQPVRYQLPSGGGAAQVPARLSFGPEFIRLANQLSPGPLTFGLNRQSGNLLNAGIAARDLVDHLSNLYAIELGNEPEFWAPGSPERKGLKNWTPDADARSQKAWQREISTRVAKKALVQAGVFLSPPRWSASELAPQEGPDLQYVKSFGGHAYPQSACGNSKTSLAGLMNHTQIVSFVGRFEAEVRAAKKLGKPYHFSETNSATCGGHGISGTFGAALWLIDYVFQALLLGVNRLYFHQGTINHSPYSFWNASQVSPTYYGAYFVSLALRGATELSRLPSSRPEVAVYGLWKCGRLVRLVIYHSEFRGPNSPARSPEPVEIHGLPPDVLRVRLLRLAAKHAFVSATGRLGPDHVSFGNTFFDNRDCSFRGPPLYQTLPVPSGPLLLHIAPSQAIIIELVSKIPAPFC</sequence>
<evidence type="ECO:0000313" key="3">
    <source>
        <dbReference type="EMBL" id="KAA1108063.1"/>
    </source>
</evidence>
<name>A0A5B0Q4P2_PUCGR</name>
<dbReference type="EMBL" id="VSWC01000067">
    <property type="protein sequence ID" value="KAA1096801.1"/>
    <property type="molecule type" value="Genomic_DNA"/>
</dbReference>
<evidence type="ECO:0000313" key="4">
    <source>
        <dbReference type="Proteomes" id="UP000324748"/>
    </source>
</evidence>
<dbReference type="PANTHER" id="PTHR36183">
    <property type="entry name" value="BETA-GLUCURONIDASE"/>
    <property type="match status" value="1"/>
</dbReference>
<dbReference type="SUPFAM" id="SSF51445">
    <property type="entry name" value="(Trans)glycosidases"/>
    <property type="match status" value="1"/>
</dbReference>
<keyword evidence="1" id="KW-0732">Signal</keyword>
<dbReference type="InterPro" id="IPR017853">
    <property type="entry name" value="GH"/>
</dbReference>
<dbReference type="Proteomes" id="UP000324748">
    <property type="component" value="Unassembled WGS sequence"/>
</dbReference>
<dbReference type="AlphaFoldDB" id="A0A5B0Q4P2"/>
<dbReference type="InterPro" id="IPR052974">
    <property type="entry name" value="GH79_Enzymes"/>
</dbReference>